<dbReference type="EMBL" id="CP106877">
    <property type="protein sequence ID" value="WAA11443.1"/>
    <property type="molecule type" value="Genomic_DNA"/>
</dbReference>
<sequence>MKSNEYVKFLTETLVSHLDKPKEERKRMKLEKKERDQRLYKWFGIMPYAMKEEFQIIKRKIRRK</sequence>
<gene>
    <name evidence="1" type="ORF">OE105_07295</name>
</gene>
<reference evidence="1" key="1">
    <citation type="submission" date="2022-09" db="EMBL/GenBank/DDBJ databases">
        <title>Complete Genomes of Fervidibacillus albus and Fervidibacillus halotolerans isolated from tidal flat sediments.</title>
        <authorList>
            <person name="Kwon K.K."/>
            <person name="Yang S.-H."/>
            <person name="Park M.J."/>
            <person name="Oh H.-M."/>
        </authorList>
    </citation>
    <scope>NUCLEOTIDE SEQUENCE</scope>
    <source>
        <strain evidence="1">MEBiC13594</strain>
    </source>
</reference>
<dbReference type="Proteomes" id="UP001164726">
    <property type="component" value="Chromosome"/>
</dbReference>
<dbReference type="Pfam" id="PF14038">
    <property type="entry name" value="YqzE"/>
    <property type="match status" value="1"/>
</dbReference>
<evidence type="ECO:0000313" key="1">
    <source>
        <dbReference type="EMBL" id="WAA11443.1"/>
    </source>
</evidence>
<accession>A0A9E8LXA7</accession>
<proteinExistence type="predicted"/>
<name>A0A9E8LXA7_9BACI</name>
<dbReference type="RefSeq" id="WP_275419554.1">
    <property type="nucleotide sequence ID" value="NZ_CP106877.1"/>
</dbReference>
<dbReference type="KEGG" id="fhl:OE105_07295"/>
<dbReference type="InterPro" id="IPR025622">
    <property type="entry name" value="YqzE"/>
</dbReference>
<keyword evidence="2" id="KW-1185">Reference proteome</keyword>
<organism evidence="1 2">
    <name type="scientific">Fervidibacillus halotolerans</name>
    <dbReference type="NCBI Taxonomy" id="2980027"/>
    <lineage>
        <taxon>Bacteria</taxon>
        <taxon>Bacillati</taxon>
        <taxon>Bacillota</taxon>
        <taxon>Bacilli</taxon>
        <taxon>Bacillales</taxon>
        <taxon>Bacillaceae</taxon>
        <taxon>Fervidibacillus</taxon>
    </lineage>
</organism>
<dbReference type="AlphaFoldDB" id="A0A9E8LXA7"/>
<evidence type="ECO:0000313" key="2">
    <source>
        <dbReference type="Proteomes" id="UP001164726"/>
    </source>
</evidence>
<protein>
    <submittedName>
        <fullName evidence="1">YqzE family protein</fullName>
    </submittedName>
</protein>